<gene>
    <name evidence="1" type="ORF">THITE_2120662</name>
</gene>
<sequence length="224" mass="24948">MVSLAVWTSAPPSTETTVDTRNLKDSAVWYPEIPGPALCLHEESFLPRSFFTSGFKPLFWCCFGGPAGRYLAHLTRIQALWYAGGICRVDFFFDTEVPSEHRVLGRYKHGKVCSHLNFTIDGPGGERIESIEIGHRYPDPGDSVPWAVKEGILLWCELRTNRGRSCRFPDADETDKTPTPSVQKLITPAPGSMITGLYATQRPDYGYGFTAMGVISEKVEKNDP</sequence>
<dbReference type="EMBL" id="CP003013">
    <property type="protein sequence ID" value="AEO69899.1"/>
    <property type="molecule type" value="Genomic_DNA"/>
</dbReference>
<evidence type="ECO:0000313" key="1">
    <source>
        <dbReference type="EMBL" id="AEO69899.1"/>
    </source>
</evidence>
<dbReference type="KEGG" id="ttt:THITE_2120662"/>
<reference evidence="1 2" key="1">
    <citation type="journal article" date="2011" name="Nat. Biotechnol.">
        <title>Comparative genomic analysis of the thermophilic biomass-degrading fungi Myceliophthora thermophila and Thielavia terrestris.</title>
        <authorList>
            <person name="Berka R.M."/>
            <person name="Grigoriev I.V."/>
            <person name="Otillar R."/>
            <person name="Salamov A."/>
            <person name="Grimwood J."/>
            <person name="Reid I."/>
            <person name="Ishmael N."/>
            <person name="John T."/>
            <person name="Darmond C."/>
            <person name="Moisan M.-C."/>
            <person name="Henrissat B."/>
            <person name="Coutinho P.M."/>
            <person name="Lombard V."/>
            <person name="Natvig D.O."/>
            <person name="Lindquist E."/>
            <person name="Schmutz J."/>
            <person name="Lucas S."/>
            <person name="Harris P."/>
            <person name="Powlowski J."/>
            <person name="Bellemare A."/>
            <person name="Taylor D."/>
            <person name="Butler G."/>
            <person name="de Vries R.P."/>
            <person name="Allijn I.E."/>
            <person name="van den Brink J."/>
            <person name="Ushinsky S."/>
            <person name="Storms R."/>
            <person name="Powell A.J."/>
            <person name="Paulsen I.T."/>
            <person name="Elbourne L.D.H."/>
            <person name="Baker S.E."/>
            <person name="Magnuson J."/>
            <person name="LaBoissiere S."/>
            <person name="Clutterbuck A.J."/>
            <person name="Martinez D."/>
            <person name="Wogulis M."/>
            <person name="de Leon A.L."/>
            <person name="Rey M.W."/>
            <person name="Tsang A."/>
        </authorList>
    </citation>
    <scope>NUCLEOTIDE SEQUENCE [LARGE SCALE GENOMIC DNA]</scope>
    <source>
        <strain evidence="2">ATCC 38088 / NRRL 8126</strain>
    </source>
</reference>
<name>G2RD64_THETT</name>
<dbReference type="AlphaFoldDB" id="G2RD64"/>
<dbReference type="HOGENOM" id="CLU_1294664_0_0_1"/>
<keyword evidence="2" id="KW-1185">Reference proteome</keyword>
<protein>
    <submittedName>
        <fullName evidence="1">Uncharacterized protein</fullName>
    </submittedName>
</protein>
<dbReference type="Proteomes" id="UP000008181">
    <property type="component" value="Chromosome 5"/>
</dbReference>
<dbReference type="RefSeq" id="XP_003656235.1">
    <property type="nucleotide sequence ID" value="XM_003656187.1"/>
</dbReference>
<accession>G2RD64</accession>
<organism evidence="1 2">
    <name type="scientific">Thermothielavioides terrestris (strain ATCC 38088 / NRRL 8126)</name>
    <name type="common">Thielavia terrestris</name>
    <dbReference type="NCBI Taxonomy" id="578455"/>
    <lineage>
        <taxon>Eukaryota</taxon>
        <taxon>Fungi</taxon>
        <taxon>Dikarya</taxon>
        <taxon>Ascomycota</taxon>
        <taxon>Pezizomycotina</taxon>
        <taxon>Sordariomycetes</taxon>
        <taxon>Sordariomycetidae</taxon>
        <taxon>Sordariales</taxon>
        <taxon>Chaetomiaceae</taxon>
        <taxon>Thermothielavioides</taxon>
        <taxon>Thermothielavioides terrestris</taxon>
    </lineage>
</organism>
<dbReference type="OrthoDB" id="4563615at2759"/>
<evidence type="ECO:0000313" key="2">
    <source>
        <dbReference type="Proteomes" id="UP000008181"/>
    </source>
</evidence>
<dbReference type="GeneID" id="11522743"/>
<dbReference type="eggNOG" id="ENOG502RHTK">
    <property type="taxonomic scope" value="Eukaryota"/>
</dbReference>
<proteinExistence type="predicted"/>